<comment type="catalytic activity">
    <reaction evidence="1">
        <text>ATP + protein L-histidine = ADP + protein N-phospho-L-histidine.</text>
        <dbReference type="EC" id="2.7.13.3"/>
    </reaction>
</comment>
<dbReference type="PROSITE" id="PS50112">
    <property type="entry name" value="PAS"/>
    <property type="match status" value="2"/>
</dbReference>
<keyword evidence="4" id="KW-0808">Transferase</keyword>
<dbReference type="OrthoDB" id="5522855at2"/>
<dbReference type="CDD" id="cd00130">
    <property type="entry name" value="PAS"/>
    <property type="match status" value="6"/>
</dbReference>
<dbReference type="EMBL" id="RBIQ01000007">
    <property type="protein sequence ID" value="RKR14044.1"/>
    <property type="molecule type" value="Genomic_DNA"/>
</dbReference>
<dbReference type="InterPro" id="IPR036890">
    <property type="entry name" value="HATPase_C_sf"/>
</dbReference>
<name>A0A495EAV9_9FLAO</name>
<dbReference type="Pfam" id="PF08447">
    <property type="entry name" value="PAS_3"/>
    <property type="match status" value="7"/>
</dbReference>
<dbReference type="SMART" id="SM00387">
    <property type="entry name" value="HATPase_c"/>
    <property type="match status" value="1"/>
</dbReference>
<accession>A0A495EAV9</accession>
<feature type="domain" description="Histidine kinase" evidence="6">
    <location>
        <begin position="1305"/>
        <end position="1515"/>
    </location>
</feature>
<dbReference type="InterPro" id="IPR005467">
    <property type="entry name" value="His_kinase_dom"/>
</dbReference>
<dbReference type="SMART" id="SM00086">
    <property type="entry name" value="PAC"/>
    <property type="match status" value="10"/>
</dbReference>
<feature type="domain" description="PAC" evidence="8">
    <location>
        <begin position="847"/>
        <end position="899"/>
    </location>
</feature>
<keyword evidence="3" id="KW-0597">Phosphoprotein</keyword>
<feature type="domain" description="PAC" evidence="8">
    <location>
        <begin position="466"/>
        <end position="518"/>
    </location>
</feature>
<feature type="domain" description="PAC" evidence="8">
    <location>
        <begin position="1093"/>
        <end position="1153"/>
    </location>
</feature>
<evidence type="ECO:0000256" key="4">
    <source>
        <dbReference type="ARBA" id="ARBA00022679"/>
    </source>
</evidence>
<dbReference type="NCBIfam" id="TIGR00229">
    <property type="entry name" value="sensory_box"/>
    <property type="match status" value="1"/>
</dbReference>
<evidence type="ECO:0000313" key="10">
    <source>
        <dbReference type="Proteomes" id="UP000269412"/>
    </source>
</evidence>
<dbReference type="InterPro" id="IPR000700">
    <property type="entry name" value="PAS-assoc_C"/>
</dbReference>
<organism evidence="9 10">
    <name type="scientific">Maribacter vaceletii</name>
    <dbReference type="NCBI Taxonomy" id="1206816"/>
    <lineage>
        <taxon>Bacteria</taxon>
        <taxon>Pseudomonadati</taxon>
        <taxon>Bacteroidota</taxon>
        <taxon>Flavobacteriia</taxon>
        <taxon>Flavobacteriales</taxon>
        <taxon>Flavobacteriaceae</taxon>
        <taxon>Maribacter</taxon>
    </lineage>
</organism>
<dbReference type="Gene3D" id="3.30.565.10">
    <property type="entry name" value="Histidine kinase-like ATPase, C-terminal domain"/>
    <property type="match status" value="1"/>
</dbReference>
<dbReference type="SUPFAM" id="SSF55874">
    <property type="entry name" value="ATPase domain of HSP90 chaperone/DNA topoisomerase II/histidine kinase"/>
    <property type="match status" value="1"/>
</dbReference>
<dbReference type="InterPro" id="IPR001610">
    <property type="entry name" value="PAC"/>
</dbReference>
<feature type="domain" description="PAS" evidence="7">
    <location>
        <begin position="419"/>
        <end position="463"/>
    </location>
</feature>
<comment type="caution">
    <text evidence="9">The sequence shown here is derived from an EMBL/GenBank/DDBJ whole genome shotgun (WGS) entry which is preliminary data.</text>
</comment>
<feature type="domain" description="PAC" evidence="8">
    <location>
        <begin position="720"/>
        <end position="772"/>
    </location>
</feature>
<evidence type="ECO:0000259" key="7">
    <source>
        <dbReference type="PROSITE" id="PS50112"/>
    </source>
</evidence>
<keyword evidence="10" id="KW-1185">Reference proteome</keyword>
<dbReference type="SUPFAM" id="SSF55785">
    <property type="entry name" value="PYP-like sensor domain (PAS domain)"/>
    <property type="match status" value="10"/>
</dbReference>
<feature type="domain" description="PAC" evidence="8">
    <location>
        <begin position="339"/>
        <end position="391"/>
    </location>
</feature>
<keyword evidence="5" id="KW-0418">Kinase</keyword>
<dbReference type="InterPro" id="IPR035965">
    <property type="entry name" value="PAS-like_dom_sf"/>
</dbReference>
<reference evidence="9 10" key="1">
    <citation type="submission" date="2018-10" db="EMBL/GenBank/DDBJ databases">
        <title>Genomic Encyclopedia of Archaeal and Bacterial Type Strains, Phase II (KMG-II): from individual species to whole genera.</title>
        <authorList>
            <person name="Goeker M."/>
        </authorList>
    </citation>
    <scope>NUCLEOTIDE SEQUENCE [LARGE SCALE GENOMIC DNA]</scope>
    <source>
        <strain evidence="9 10">DSM 25230</strain>
    </source>
</reference>
<dbReference type="InterPro" id="IPR004358">
    <property type="entry name" value="Sig_transdc_His_kin-like_C"/>
</dbReference>
<feature type="domain" description="PAS" evidence="7">
    <location>
        <begin position="544"/>
        <end position="590"/>
    </location>
</feature>
<dbReference type="InterPro" id="IPR013655">
    <property type="entry name" value="PAS_fold_3"/>
</dbReference>
<sequence length="1515" mass="175674">MNNSKFDINQTLELLENTNKVAHIGIFQFDVNTKKIYWNNVLKSIYEVSEDFIPTLDNIFNFIKDPKQKELFCNIHANALKLKKSFVLEHDIRTAKRNNKYLQVSGQPVFEKDNCIKILGTIIDLTESKKSKLSLTKTNQQLKTAEILAKLGSWNWDLITNELKWSDNLYTIFNHNKNTPVTYEVYLDYIYKEDKEHVTKKFEDAIAHKKYNNSTYRIQLKNGAIKTLKSAGKVITNSKGEILNIVGSCQDITQELAEKKELLQKNKQLQQTENITAVGCYKLILENEEFSWTNNMYKIFDIEHGTKTNLELLFNLIHPEDRDYIKSKLDEIKEEKKSITFTHRIIVKDATVKTVKIVSDTITNSKGKVVEIYGTCQDITDKLNSKIKLHQTNKQLNLTEKVAKAGSWQWNIEKDEFKWTNNLYKILGIKVGTKISFELINANTHPEDREPVKKAIQKILETNKASTFTHRILQKNGTYTTLEVIAEPITNKKGKAVELIGSIRDITNNLSIEQELLEANELLHFAEQLTNMGFWRYKPNTNAVFWSENLYKMFEHPKEEKLSFESYFNCIHPEDQEFVKEKINQSINDNKFYDFMHRIIVNCGEIRILQITGKISINKYDGVLELLGTCLDITESETINIELTQKNQQLRIAEKMTRIGNWQWNPKTNTVIWSDNMYNIYEHDKNEPVKYETYISYVYEEDKSTVISNLKAGMQDGNFRNATYRIQLKNGKIKTLKTVGKIITNKDGDVIEMLGTCQDVTERIQKEIELTQKNQQFNFAEKIADLGSWQWDIIKNEIIWSDNHYRIFGIEIGTPINLDLFYSYIHPEDFDYVKKNEAQILTEKEFSKTRYRILLDNGQVKTLEVIGYASTNGEGDITNLIGTTQDITTRIQAKQELLEKNQLLAVAENISEMGSWEWDPITKEFTWSDNLYEIIGFEKGSRITFKKYLSRIPEEEHEIIYKHAQLSVANKNFQKFSHTIICPDNSQRTLEISSKLVTNNNGDITKIIGATRDVTEKRNKENELIEKNRLLTFVEQLTLIGYWRLKVPSAEFIWSDNLYRIFDIKVGTPMNFNKFLTHLPLKDKKYLKEQRDKFVETKVFEKFVHHLKHKNGDIKTIEVVGTVITNKDGKVTELIGSSQDITENVKKEKELIKKNQQLNKAEHLAMIGSFIYNPIIDEFKWSKNSYRIYDFEIGIPMNFDKFLTRIHPDDFENLVNHLNEIMTNKIFKKITYKIILKNGTIRTIEAIGNVKKNKSGKVIEVIGTSRDITEQMRVQEKIIETNNNLEKSTAELTARNKQLAEFNHITSHNLRAPVSNLNALLDLWKGEGNENLKEVLFDKFEIVINHLTVTLNSLIESLKVTNNMDVTMQKLSFKETLNKTEEILAAEILKTKTVIKNNFSNKDTITYNQIYLESIFLNLIGNAIKYKSPDRNPEIEIKSDTVNGKIKLSIKDNGLGIDLKRHGHKLFGLNKVFHRHPEANGIGLFMTKTQIEAMGGSIYAESEVNVGTTFFITFN</sequence>
<evidence type="ECO:0000256" key="5">
    <source>
        <dbReference type="ARBA" id="ARBA00022777"/>
    </source>
</evidence>
<dbReference type="Gene3D" id="2.10.70.100">
    <property type="match status" value="6"/>
</dbReference>
<dbReference type="EC" id="2.7.13.3" evidence="2"/>
<dbReference type="Proteomes" id="UP000269412">
    <property type="component" value="Unassembled WGS sequence"/>
</dbReference>
<dbReference type="Gene3D" id="3.30.450.20">
    <property type="entry name" value="PAS domain"/>
    <property type="match status" value="10"/>
</dbReference>
<dbReference type="Gene3D" id="1.10.287.130">
    <property type="match status" value="1"/>
</dbReference>
<dbReference type="GO" id="GO:0004673">
    <property type="term" value="F:protein histidine kinase activity"/>
    <property type="evidence" value="ECO:0007669"/>
    <property type="project" value="UniProtKB-EC"/>
</dbReference>
<gene>
    <name evidence="9" type="ORF">CLV91_0113</name>
</gene>
<dbReference type="RefSeq" id="WP_121062919.1">
    <property type="nucleotide sequence ID" value="NZ_RBIQ01000007.1"/>
</dbReference>
<evidence type="ECO:0000259" key="8">
    <source>
        <dbReference type="PROSITE" id="PS50113"/>
    </source>
</evidence>
<dbReference type="PRINTS" id="PR00344">
    <property type="entry name" value="BCTRLSENSOR"/>
</dbReference>
<feature type="domain" description="PAC" evidence="8">
    <location>
        <begin position="1228"/>
        <end position="1280"/>
    </location>
</feature>
<proteinExistence type="predicted"/>
<evidence type="ECO:0000259" key="6">
    <source>
        <dbReference type="PROSITE" id="PS50109"/>
    </source>
</evidence>
<feature type="domain" description="PAC" evidence="8">
    <location>
        <begin position="974"/>
        <end position="1026"/>
    </location>
</feature>
<evidence type="ECO:0000256" key="2">
    <source>
        <dbReference type="ARBA" id="ARBA00012438"/>
    </source>
</evidence>
<dbReference type="SMART" id="SM00091">
    <property type="entry name" value="PAS"/>
    <property type="match status" value="6"/>
</dbReference>
<dbReference type="Pfam" id="PF02518">
    <property type="entry name" value="HATPase_c"/>
    <property type="match status" value="1"/>
</dbReference>
<protein>
    <recommendedName>
        <fullName evidence="2">histidine kinase</fullName>
        <ecNumber evidence="2">2.7.13.3</ecNumber>
    </recommendedName>
</protein>
<evidence type="ECO:0000313" key="9">
    <source>
        <dbReference type="EMBL" id="RKR14044.1"/>
    </source>
</evidence>
<feature type="domain" description="PAC" evidence="8">
    <location>
        <begin position="212"/>
        <end position="264"/>
    </location>
</feature>
<dbReference type="InterPro" id="IPR003594">
    <property type="entry name" value="HATPase_dom"/>
</dbReference>
<dbReference type="PROSITE" id="PS50113">
    <property type="entry name" value="PAC"/>
    <property type="match status" value="8"/>
</dbReference>
<dbReference type="InterPro" id="IPR000014">
    <property type="entry name" value="PAS"/>
</dbReference>
<evidence type="ECO:0000256" key="3">
    <source>
        <dbReference type="ARBA" id="ARBA00022553"/>
    </source>
</evidence>
<evidence type="ECO:0000256" key="1">
    <source>
        <dbReference type="ARBA" id="ARBA00000085"/>
    </source>
</evidence>
<dbReference type="PROSITE" id="PS50109">
    <property type="entry name" value="HIS_KIN"/>
    <property type="match status" value="1"/>
</dbReference>
<dbReference type="InterPro" id="IPR052162">
    <property type="entry name" value="Sensor_kinase/Photoreceptor"/>
</dbReference>
<dbReference type="PANTHER" id="PTHR43304">
    <property type="entry name" value="PHYTOCHROME-LIKE PROTEIN CPH1"/>
    <property type="match status" value="1"/>
</dbReference>
<dbReference type="Pfam" id="PF13426">
    <property type="entry name" value="PAS_9"/>
    <property type="match status" value="1"/>
</dbReference>
<dbReference type="PANTHER" id="PTHR43304:SF1">
    <property type="entry name" value="PAC DOMAIN-CONTAINING PROTEIN"/>
    <property type="match status" value="1"/>
</dbReference>